<dbReference type="PANTHER" id="PTHR34473:SF2">
    <property type="entry name" value="UPF0699 TRANSMEMBRANE PROTEIN YDBT"/>
    <property type="match status" value="1"/>
</dbReference>
<evidence type="ECO:0000259" key="2">
    <source>
        <dbReference type="Pfam" id="PF03703"/>
    </source>
</evidence>
<proteinExistence type="predicted"/>
<evidence type="ECO:0000256" key="1">
    <source>
        <dbReference type="SAM" id="Phobius"/>
    </source>
</evidence>
<dbReference type="EMBL" id="CP086654">
    <property type="protein sequence ID" value="UEX90717.1"/>
    <property type="molecule type" value="Genomic_DNA"/>
</dbReference>
<feature type="transmembrane region" description="Helical" evidence="1">
    <location>
        <begin position="231"/>
        <end position="255"/>
    </location>
</feature>
<dbReference type="PIRSF" id="PIRSF026631">
    <property type="entry name" value="UCP026631"/>
    <property type="match status" value="1"/>
</dbReference>
<keyword evidence="4" id="KW-1185">Reference proteome</keyword>
<feature type="domain" description="YdbS-like PH" evidence="2">
    <location>
        <begin position="69"/>
        <end position="134"/>
    </location>
</feature>
<reference evidence="3 4" key="1">
    <citation type="journal article" date="2022" name="Pathogens">
        <title>Staphylococcus ratti sp. nov. Isolated from a Lab Rat.</title>
        <authorList>
            <person name="Kovarovic V."/>
            <person name="Sedlacek I."/>
            <person name="Petras P."/>
            <person name="Kralova S."/>
            <person name="Maslanova I."/>
            <person name="Svec P."/>
            <person name="Neumann-Schaal M."/>
            <person name="Botka T."/>
            <person name="Gelbicova T."/>
            <person name="Stankova E."/>
            <person name="Doskar J."/>
            <person name="Pantucek R."/>
        </authorList>
    </citation>
    <scope>NUCLEOTIDE SEQUENCE [LARGE SCALE GENOMIC DNA]</scope>
    <source>
        <strain evidence="3 4">CCM 9025</strain>
    </source>
</reference>
<evidence type="ECO:0000313" key="3">
    <source>
        <dbReference type="EMBL" id="UEX90717.1"/>
    </source>
</evidence>
<name>A0ABY3PEJ9_9STAP</name>
<gene>
    <name evidence="3" type="ORF">LN051_03405</name>
</gene>
<feature type="transmembrane region" description="Helical" evidence="1">
    <location>
        <begin position="390"/>
        <end position="408"/>
    </location>
</feature>
<feature type="transmembrane region" description="Helical" evidence="1">
    <location>
        <begin position="367"/>
        <end position="384"/>
    </location>
</feature>
<sequence length="500" mass="57584">MMYNPQKLHPISYVTSVIEAIKSNFLFIIIFVFFQMNRFEWSNPWSYITPAIVATIFVISFILNAMRVYKTRYWIENNYLILTSGVFNLERKELHIKRIQSMDTTQSVVNRIFGGVSLQIKTPSDGIELDTVTKQQSDWIRQEIEKVKAQIESKSSATHDETCDTPQRHKTQVFNEMLYKLSNKNLLLMAMTSGAILVTFVAVAPIISTLQDVIDWSWLFGSVNHILQNQIYSILLTISVIILISYFIGILITMIKYYGYTLHREGAYLHIRYGLFNIRRLTVPITRIQAAVEERSFVRSLFGYTAYAFIITSEQVVKEDDNADGKVMILPFIKQKEARNIISDIVPHLNFNAIPEGLPWQGFHRRFWIVSLILLIGAGIGHYYFSAWLWLPALVIVTYLIIHSYIAVKKSGTTMNGNQISVKQVTLFGFRVSHFKLEKVIGYHQAAHPLMARANLSHFEFLLAKGATHQSVGIRFEDAKRVKAYRQWYLKGAVDNEKNA</sequence>
<dbReference type="InterPro" id="IPR005182">
    <property type="entry name" value="YdbS-like_PH"/>
</dbReference>
<feature type="transmembrane region" description="Helical" evidence="1">
    <location>
        <begin position="45"/>
        <end position="63"/>
    </location>
</feature>
<protein>
    <submittedName>
        <fullName evidence="3">PH domain-containing protein</fullName>
    </submittedName>
</protein>
<dbReference type="Proteomes" id="UP001197626">
    <property type="component" value="Chromosome"/>
</dbReference>
<dbReference type="RefSeq" id="WP_229293197.1">
    <property type="nucleotide sequence ID" value="NZ_CP086654.1"/>
</dbReference>
<accession>A0ABY3PEJ9</accession>
<keyword evidence="1" id="KW-0472">Membrane</keyword>
<keyword evidence="1" id="KW-0812">Transmembrane</keyword>
<feature type="transmembrane region" description="Helical" evidence="1">
    <location>
        <begin position="186"/>
        <end position="211"/>
    </location>
</feature>
<keyword evidence="1" id="KW-1133">Transmembrane helix</keyword>
<evidence type="ECO:0000313" key="4">
    <source>
        <dbReference type="Proteomes" id="UP001197626"/>
    </source>
</evidence>
<dbReference type="PANTHER" id="PTHR34473">
    <property type="entry name" value="UPF0699 TRANSMEMBRANE PROTEIN YDBS"/>
    <property type="match status" value="1"/>
</dbReference>
<dbReference type="Pfam" id="PF03703">
    <property type="entry name" value="bPH_2"/>
    <property type="match status" value="2"/>
</dbReference>
<organism evidence="3 4">
    <name type="scientific">Staphylococcus ratti</name>
    <dbReference type="NCBI Taxonomy" id="2892440"/>
    <lineage>
        <taxon>Bacteria</taxon>
        <taxon>Bacillati</taxon>
        <taxon>Bacillota</taxon>
        <taxon>Bacilli</taxon>
        <taxon>Bacillales</taxon>
        <taxon>Staphylococcaceae</taxon>
        <taxon>Staphylococcus</taxon>
    </lineage>
</organism>
<dbReference type="InterPro" id="IPR014529">
    <property type="entry name" value="UCP026631"/>
</dbReference>
<feature type="transmembrane region" description="Helical" evidence="1">
    <location>
        <begin position="12"/>
        <end position="33"/>
    </location>
</feature>
<feature type="domain" description="YdbS-like PH" evidence="2">
    <location>
        <begin position="257"/>
        <end position="313"/>
    </location>
</feature>